<proteinExistence type="predicted"/>
<evidence type="ECO:0008006" key="3">
    <source>
        <dbReference type="Google" id="ProtNLM"/>
    </source>
</evidence>
<sequence>MKKYFFGLIVLVALAGYRTDEKYKPDPHTLDKKVMFGYQGWFGTPNDGSGLGYWKHWFRNKPDSGFATFDFWPDMREYPANTQEATNMKYADGSPAKVYSAYHYGVVDLHFKWLQEHDLDGVFQQRFVTELKGRASLKHFTQVVRNVKQASEKYERVYCIMYDISGAGEQWKEIIERDWKYLVDSLEITKGKSYLHHEGRPLVAIWGLGFDHTTFASAAETDSLLEWFHKSAPKKYQATIMGGVNNNWLHHQNEWKPVYDKLDVISPWSVGRYKDHAGADKFRDTAVVPDLAYCKKNRIDYMPVIWPGFSWYNLRNGRTPFNQIPRNGGNFYWHQSYNVISAGANMVYIAMYDEVDEGTAMYKLAPTAAEKPVSAKYLSLDQDGIALPPDWYLRLAGATSQIVRGKAANVSTIPVKP</sequence>
<dbReference type="Proteomes" id="UP000185003">
    <property type="component" value="Unassembled WGS sequence"/>
</dbReference>
<evidence type="ECO:0000313" key="2">
    <source>
        <dbReference type="Proteomes" id="UP000185003"/>
    </source>
</evidence>
<gene>
    <name evidence="1" type="ORF">SAMN04488055_3439</name>
</gene>
<dbReference type="CDD" id="cd11576">
    <property type="entry name" value="GH99_GH71_like_2"/>
    <property type="match status" value="1"/>
</dbReference>
<dbReference type="OrthoDB" id="900657at2"/>
<dbReference type="STRING" id="536979.SAMN04488055_3439"/>
<dbReference type="RefSeq" id="WP_074240682.1">
    <property type="nucleotide sequence ID" value="NZ_FSRA01000002.1"/>
</dbReference>
<protein>
    <recommendedName>
        <fullName evidence="3">Xylosidase</fullName>
    </recommendedName>
</protein>
<name>A0A1N6IXP4_9BACT</name>
<keyword evidence="2" id="KW-1185">Reference proteome</keyword>
<reference evidence="1 2" key="1">
    <citation type="submission" date="2016-11" db="EMBL/GenBank/DDBJ databases">
        <authorList>
            <person name="Jaros S."/>
            <person name="Januszkiewicz K."/>
            <person name="Wedrychowicz H."/>
        </authorList>
    </citation>
    <scope>NUCLEOTIDE SEQUENCE [LARGE SCALE GENOMIC DNA]</scope>
    <source>
        <strain evidence="1 2">DSM 24787</strain>
    </source>
</reference>
<dbReference type="EMBL" id="FSRA01000002">
    <property type="protein sequence ID" value="SIO36790.1"/>
    <property type="molecule type" value="Genomic_DNA"/>
</dbReference>
<evidence type="ECO:0000313" key="1">
    <source>
        <dbReference type="EMBL" id="SIO36790.1"/>
    </source>
</evidence>
<accession>A0A1N6IXP4</accession>
<dbReference type="AlphaFoldDB" id="A0A1N6IXP4"/>
<dbReference type="Gene3D" id="3.20.20.80">
    <property type="entry name" value="Glycosidases"/>
    <property type="match status" value="1"/>
</dbReference>
<organism evidence="1 2">
    <name type="scientific">Chitinophaga niabensis</name>
    <dbReference type="NCBI Taxonomy" id="536979"/>
    <lineage>
        <taxon>Bacteria</taxon>
        <taxon>Pseudomonadati</taxon>
        <taxon>Bacteroidota</taxon>
        <taxon>Chitinophagia</taxon>
        <taxon>Chitinophagales</taxon>
        <taxon>Chitinophagaceae</taxon>
        <taxon>Chitinophaga</taxon>
    </lineage>
</organism>